<dbReference type="Proteomes" id="UP000198736">
    <property type="component" value="Unassembled WGS sequence"/>
</dbReference>
<reference evidence="2" key="1">
    <citation type="submission" date="2015-10" db="EMBL/GenBank/DDBJ databases">
        <authorList>
            <person name="Luecker S."/>
            <person name="Luecker S."/>
        </authorList>
    </citation>
    <scope>NUCLEOTIDE SEQUENCE [LARGE SCALE GENOMIC DNA]</scope>
</reference>
<name>A0A0S4LB80_9BACT</name>
<dbReference type="EMBL" id="CZPZ01000007">
    <property type="protein sequence ID" value="CUS34057.1"/>
    <property type="molecule type" value="Genomic_DNA"/>
</dbReference>
<gene>
    <name evidence="1" type="ORF">COMA2_150077</name>
</gene>
<proteinExistence type="predicted"/>
<evidence type="ECO:0000313" key="1">
    <source>
        <dbReference type="EMBL" id="CUS34057.1"/>
    </source>
</evidence>
<protein>
    <recommendedName>
        <fullName evidence="3">Restriction system protein Mrr-like N-terminal domain-containing protein</fullName>
    </recommendedName>
</protein>
<organism evidence="1 2">
    <name type="scientific">Candidatus Nitrospira nitrificans</name>
    <dbReference type="NCBI Taxonomy" id="1742973"/>
    <lineage>
        <taxon>Bacteria</taxon>
        <taxon>Pseudomonadati</taxon>
        <taxon>Nitrospirota</taxon>
        <taxon>Nitrospiria</taxon>
        <taxon>Nitrospirales</taxon>
        <taxon>Nitrospiraceae</taxon>
        <taxon>Nitrospira</taxon>
    </lineage>
</organism>
<keyword evidence="2" id="KW-1185">Reference proteome</keyword>
<evidence type="ECO:0000313" key="2">
    <source>
        <dbReference type="Proteomes" id="UP000198736"/>
    </source>
</evidence>
<evidence type="ECO:0008006" key="3">
    <source>
        <dbReference type="Google" id="ProtNLM"/>
    </source>
</evidence>
<sequence>MRTWYSTVILALNYKGGRSVDLQDIYSGIHRYRTLSDHDCEPHPKYQQENYKHTTRSVLAKLKKYGFVSNPYRAVYSLTEKSTKHLAAFETDRYGRSAGAEISVEELIERFALARESSAT</sequence>
<dbReference type="STRING" id="1742973.COMA2_150077"/>
<accession>A0A0S4LB80</accession>
<dbReference type="AlphaFoldDB" id="A0A0S4LB80"/>